<evidence type="ECO:0000313" key="3">
    <source>
        <dbReference type="Proteomes" id="UP001318120"/>
    </source>
</evidence>
<keyword evidence="1" id="KW-0175">Coiled coil</keyword>
<evidence type="ECO:0000256" key="1">
    <source>
        <dbReference type="SAM" id="Coils"/>
    </source>
</evidence>
<dbReference type="GeneID" id="93113975"/>
<organism evidence="2 3">
    <name type="scientific">Campylobacter vicugnae</name>
    <dbReference type="NCBI Taxonomy" id="1660076"/>
    <lineage>
        <taxon>Bacteria</taxon>
        <taxon>Pseudomonadati</taxon>
        <taxon>Campylobacterota</taxon>
        <taxon>Epsilonproteobacteria</taxon>
        <taxon>Campylobacterales</taxon>
        <taxon>Campylobacteraceae</taxon>
        <taxon>Campylobacter</taxon>
    </lineage>
</organism>
<dbReference type="Proteomes" id="UP001318120">
    <property type="component" value="Chromosome"/>
</dbReference>
<proteinExistence type="predicted"/>
<gene>
    <name evidence="2" type="ORF">CVIC9261_07660</name>
</gene>
<dbReference type="RefSeq" id="WP_086257270.1">
    <property type="nucleotide sequence ID" value="NZ_CP018793.1"/>
</dbReference>
<evidence type="ECO:0008006" key="4">
    <source>
        <dbReference type="Google" id="ProtNLM"/>
    </source>
</evidence>
<name>A0ABZ2E774_9BACT</name>
<protein>
    <recommendedName>
        <fullName evidence="4">DUF1983 domain-containing protein</fullName>
    </recommendedName>
</protein>
<accession>A0ABZ2E774</accession>
<keyword evidence="3" id="KW-1185">Reference proteome</keyword>
<reference evidence="2 3" key="1">
    <citation type="journal article" date="2017" name="Genome Biol. Evol.">
        <title>Comparative Genomic Analysis Identifies a Campylobacter Clade Deficient in Selenium Metabolism.</title>
        <authorList>
            <person name="Miller W.G."/>
            <person name="Yee E."/>
            <person name="Lopes B.S."/>
            <person name="Chapman M.H."/>
            <person name="Huynh S."/>
            <person name="Bono J.L."/>
            <person name="Parker C.T."/>
            <person name="Strachan N.J.C."/>
            <person name="Forbes K.J."/>
        </authorList>
    </citation>
    <scope>NUCLEOTIDE SEQUENCE [LARGE SCALE GENOMIC DNA]</scope>
    <source>
        <strain evidence="2 3">RM9261</strain>
    </source>
</reference>
<evidence type="ECO:0000313" key="2">
    <source>
        <dbReference type="EMBL" id="WWC41574.1"/>
    </source>
</evidence>
<feature type="coiled-coil region" evidence="1">
    <location>
        <begin position="73"/>
        <end position="100"/>
    </location>
</feature>
<sequence length="469" mass="51489">MGLKCVTMLVKDGNLSKDEIKEIALSKLEKYNSINKPNDNIAMVINPISKDSFYLISNKLKEALNLDDNIVEVASTRSDNSELNAKIAELDAKIDNEIVTLSNEILTKASLENHNNLVASLATYALKSDLDTLATKDELLTKANLSDLNTLATKDELLAKADLSNLDNLATKDELNSYALKSEINSSGGSIDENTLNQAINQNATIQELGAKVNHMATNLQGATYTQLVATMKFLGYELPSELRAYADYNLYADDRLSGDLTIGFTPISYAGSYGQAWENVAIYNELGEKLTAKYASISGDGLNIDAVFAKDIAHPKGDSWEPVPSDYILADGEVRVSITLGASSYYGATYGLRMLNNNPSSWPESFLGGSHSYDEWIFTFHNYKPTKFSITNGTATYGGYGYMTKYNMRLSIGNWSKTLTYENSNYPNNIEIDFTNLNFGSDAKTIELAKAWNVPVTPYDINSDMVGG</sequence>
<dbReference type="EMBL" id="CP144916">
    <property type="protein sequence ID" value="WWC41574.1"/>
    <property type="molecule type" value="Genomic_DNA"/>
</dbReference>